<dbReference type="Proteomes" id="UP000298652">
    <property type="component" value="Chromosome 3"/>
</dbReference>
<reference evidence="1" key="1">
    <citation type="submission" date="2019-03" db="EMBL/GenBank/DDBJ databases">
        <title>WGS assembly of Setaria viridis.</title>
        <authorList>
            <person name="Huang P."/>
            <person name="Jenkins J."/>
            <person name="Grimwood J."/>
            <person name="Barry K."/>
            <person name="Healey A."/>
            <person name="Mamidi S."/>
            <person name="Sreedasyam A."/>
            <person name="Shu S."/>
            <person name="Feldman M."/>
            <person name="Wu J."/>
            <person name="Yu Y."/>
            <person name="Chen C."/>
            <person name="Johnson J."/>
            <person name="Rokhsar D."/>
            <person name="Baxter I."/>
            <person name="Schmutz J."/>
            <person name="Brutnell T."/>
            <person name="Kellogg E."/>
        </authorList>
    </citation>
    <scope>NUCLEOTIDE SEQUENCE [LARGE SCALE GENOMIC DNA]</scope>
</reference>
<proteinExistence type="predicted"/>
<gene>
    <name evidence="1" type="ORF">SEVIR_3G158900v2</name>
</gene>
<accession>A0A4U6V9N1</accession>
<name>A0A4U6V9N1_SETVI</name>
<dbReference type="Gramene" id="TKW26020">
    <property type="protein sequence ID" value="TKW26020"/>
    <property type="gene ID" value="SEVIR_3G158900v2"/>
</dbReference>
<evidence type="ECO:0000313" key="2">
    <source>
        <dbReference type="Proteomes" id="UP000298652"/>
    </source>
</evidence>
<dbReference type="AlphaFoldDB" id="A0A4U6V9N1"/>
<dbReference type="EMBL" id="CM016554">
    <property type="protein sequence ID" value="TKW26020.1"/>
    <property type="molecule type" value="Genomic_DNA"/>
</dbReference>
<keyword evidence="2" id="KW-1185">Reference proteome</keyword>
<protein>
    <submittedName>
        <fullName evidence="1">Uncharacterized protein</fullName>
    </submittedName>
</protein>
<sequence>MVAKSSPSIFHTHLKDIIDIWFGCWDKEENMLPRTARKSYSKEHMDHNVANMHLSIKFSHGSSEGGSIAFLIVDQLMKLLFGRLGL</sequence>
<organism evidence="1 2">
    <name type="scientific">Setaria viridis</name>
    <name type="common">Green bristlegrass</name>
    <name type="synonym">Setaria italica subsp. viridis</name>
    <dbReference type="NCBI Taxonomy" id="4556"/>
    <lineage>
        <taxon>Eukaryota</taxon>
        <taxon>Viridiplantae</taxon>
        <taxon>Streptophyta</taxon>
        <taxon>Embryophyta</taxon>
        <taxon>Tracheophyta</taxon>
        <taxon>Spermatophyta</taxon>
        <taxon>Magnoliopsida</taxon>
        <taxon>Liliopsida</taxon>
        <taxon>Poales</taxon>
        <taxon>Poaceae</taxon>
        <taxon>PACMAD clade</taxon>
        <taxon>Panicoideae</taxon>
        <taxon>Panicodae</taxon>
        <taxon>Paniceae</taxon>
        <taxon>Cenchrinae</taxon>
        <taxon>Setaria</taxon>
    </lineage>
</organism>
<evidence type="ECO:0000313" key="1">
    <source>
        <dbReference type="EMBL" id="TKW26020.1"/>
    </source>
</evidence>